<evidence type="ECO:0000313" key="8">
    <source>
        <dbReference type="Proteomes" id="UP001597018"/>
    </source>
</evidence>
<feature type="transmembrane region" description="Helical" evidence="6">
    <location>
        <begin position="57"/>
        <end position="79"/>
    </location>
</feature>
<sequence length="510" mass="52311">MSSPSTAGRGDPVSRALAANRLGVPSVVFFVITAATPLTVVAGVVTTGYATTGLTGIPVAFIGIGLVFGLFAVGFVAMAPHVANAGAFYAYISRGLSRPLGVAGAWVALLAYNALQVGLYGAIGAAVTPLLREWSGVDLPWWVIALVACAVVAALGLQHVDVNGKVLAVLLVAEVAVIVCYSVADLFHPAHGAVSFAALSPTNLLGPGVGAILAIAVLGFVGFESSVVFSEESKDPGRTVRTAAYVSVALIAALYAFGAWAMSVATGPEEIVAASRQQSSDLIFNLAGAHLGTAVQDIGRVLFVTSVLAAMISFHNTTARYMFALGRERVLPAALGRTSMRTGSPLVGSIIQSAIGLVVVVLYAAFGLDPMQHLFYWCGTSGGLGVLLLIAVTSIAIISFFARNDTGESRWRGTIAPVLAAIAVVGVVVLVLANFATLIGVAENSPLRWGIPLTYLVVGVLGALWGLVLRARHPEVYATIGLGAKSATTNSVLARTLGTSDDDAASEEVG</sequence>
<dbReference type="RefSeq" id="WP_263252859.1">
    <property type="nucleotide sequence ID" value="NZ_BAABLT010000001.1"/>
</dbReference>
<name>A0ABW3FR79_9PSEU</name>
<feature type="transmembrane region" description="Helical" evidence="6">
    <location>
        <begin position="374"/>
        <end position="402"/>
    </location>
</feature>
<organism evidence="7 8">
    <name type="scientific">Saccharopolyspora rosea</name>
    <dbReference type="NCBI Taxonomy" id="524884"/>
    <lineage>
        <taxon>Bacteria</taxon>
        <taxon>Bacillati</taxon>
        <taxon>Actinomycetota</taxon>
        <taxon>Actinomycetes</taxon>
        <taxon>Pseudonocardiales</taxon>
        <taxon>Pseudonocardiaceae</taxon>
        <taxon>Saccharopolyspora</taxon>
    </lineage>
</organism>
<dbReference type="InterPro" id="IPR002293">
    <property type="entry name" value="AA/rel_permease1"/>
</dbReference>
<dbReference type="PANTHER" id="PTHR42770">
    <property type="entry name" value="AMINO ACID TRANSPORTER-RELATED"/>
    <property type="match status" value="1"/>
</dbReference>
<dbReference type="InterPro" id="IPR050367">
    <property type="entry name" value="APC_superfamily"/>
</dbReference>
<evidence type="ECO:0000256" key="5">
    <source>
        <dbReference type="ARBA" id="ARBA00023136"/>
    </source>
</evidence>
<evidence type="ECO:0000256" key="2">
    <source>
        <dbReference type="ARBA" id="ARBA00022475"/>
    </source>
</evidence>
<proteinExistence type="predicted"/>
<reference evidence="8" key="1">
    <citation type="journal article" date="2019" name="Int. J. Syst. Evol. Microbiol.">
        <title>The Global Catalogue of Microorganisms (GCM) 10K type strain sequencing project: providing services to taxonomists for standard genome sequencing and annotation.</title>
        <authorList>
            <consortium name="The Broad Institute Genomics Platform"/>
            <consortium name="The Broad Institute Genome Sequencing Center for Infectious Disease"/>
            <person name="Wu L."/>
            <person name="Ma J."/>
        </authorList>
    </citation>
    <scope>NUCLEOTIDE SEQUENCE [LARGE SCALE GENOMIC DNA]</scope>
    <source>
        <strain evidence="8">CCUG 56401</strain>
    </source>
</reference>
<feature type="transmembrane region" description="Helical" evidence="6">
    <location>
        <begin position="243"/>
        <end position="262"/>
    </location>
</feature>
<dbReference type="Gene3D" id="1.20.1740.10">
    <property type="entry name" value="Amino acid/polyamine transporter I"/>
    <property type="match status" value="1"/>
</dbReference>
<evidence type="ECO:0000256" key="6">
    <source>
        <dbReference type="SAM" id="Phobius"/>
    </source>
</evidence>
<comment type="caution">
    <text evidence="7">The sequence shown here is derived from an EMBL/GenBank/DDBJ whole genome shotgun (WGS) entry which is preliminary data.</text>
</comment>
<evidence type="ECO:0000313" key="7">
    <source>
        <dbReference type="EMBL" id="MFD0919379.1"/>
    </source>
</evidence>
<keyword evidence="2" id="KW-1003">Cell membrane</keyword>
<evidence type="ECO:0000256" key="3">
    <source>
        <dbReference type="ARBA" id="ARBA00022692"/>
    </source>
</evidence>
<evidence type="ECO:0000256" key="4">
    <source>
        <dbReference type="ARBA" id="ARBA00022989"/>
    </source>
</evidence>
<feature type="transmembrane region" description="Helical" evidence="6">
    <location>
        <begin position="301"/>
        <end position="323"/>
    </location>
</feature>
<feature type="transmembrane region" description="Helical" evidence="6">
    <location>
        <begin position="414"/>
        <end position="437"/>
    </location>
</feature>
<feature type="transmembrane region" description="Helical" evidence="6">
    <location>
        <begin position="204"/>
        <end position="223"/>
    </location>
</feature>
<keyword evidence="4 6" id="KW-1133">Transmembrane helix</keyword>
<evidence type="ECO:0000256" key="1">
    <source>
        <dbReference type="ARBA" id="ARBA00004651"/>
    </source>
</evidence>
<keyword evidence="5 6" id="KW-0472">Membrane</keyword>
<gene>
    <name evidence="7" type="ORF">ACFQ16_06470</name>
</gene>
<keyword evidence="3 6" id="KW-0812">Transmembrane</keyword>
<feature type="transmembrane region" description="Helical" evidence="6">
    <location>
        <begin position="449"/>
        <end position="469"/>
    </location>
</feature>
<dbReference type="Pfam" id="PF13520">
    <property type="entry name" value="AA_permease_2"/>
    <property type="match status" value="1"/>
</dbReference>
<dbReference type="PIRSF" id="PIRSF006060">
    <property type="entry name" value="AA_transporter"/>
    <property type="match status" value="1"/>
</dbReference>
<dbReference type="Proteomes" id="UP001597018">
    <property type="component" value="Unassembled WGS sequence"/>
</dbReference>
<feature type="transmembrane region" description="Helical" evidence="6">
    <location>
        <begin position="100"/>
        <end position="127"/>
    </location>
</feature>
<feature type="transmembrane region" description="Helical" evidence="6">
    <location>
        <begin position="166"/>
        <end position="184"/>
    </location>
</feature>
<dbReference type="PANTHER" id="PTHR42770:SF16">
    <property type="entry name" value="AMINO ACID PERMEASE"/>
    <property type="match status" value="1"/>
</dbReference>
<comment type="subcellular location">
    <subcellularLocation>
        <location evidence="1">Cell membrane</location>
        <topology evidence="1">Multi-pass membrane protein</topology>
    </subcellularLocation>
</comment>
<dbReference type="EMBL" id="JBHTIW010000003">
    <property type="protein sequence ID" value="MFD0919379.1"/>
    <property type="molecule type" value="Genomic_DNA"/>
</dbReference>
<keyword evidence="8" id="KW-1185">Reference proteome</keyword>
<protein>
    <submittedName>
        <fullName evidence="7">APC family permease</fullName>
    </submittedName>
</protein>
<accession>A0ABW3FR79</accession>
<feature type="transmembrane region" description="Helical" evidence="6">
    <location>
        <begin position="22"/>
        <end position="45"/>
    </location>
</feature>
<feature type="transmembrane region" description="Helical" evidence="6">
    <location>
        <begin position="139"/>
        <end position="157"/>
    </location>
</feature>
<feature type="transmembrane region" description="Helical" evidence="6">
    <location>
        <begin position="344"/>
        <end position="368"/>
    </location>
</feature>